<dbReference type="InterPro" id="IPR000719">
    <property type="entry name" value="Prot_kinase_dom"/>
</dbReference>
<dbReference type="GO" id="GO:0004672">
    <property type="term" value="F:protein kinase activity"/>
    <property type="evidence" value="ECO:0007669"/>
    <property type="project" value="InterPro"/>
</dbReference>
<dbReference type="InterPro" id="IPR011009">
    <property type="entry name" value="Kinase-like_dom_sf"/>
</dbReference>
<dbReference type="PROSITE" id="PS00108">
    <property type="entry name" value="PROTEIN_KINASE_ST"/>
    <property type="match status" value="1"/>
</dbReference>
<dbReference type="PANTHER" id="PTHR48011:SF18">
    <property type="entry name" value="MITOGEN-ACTIVATED PROTEIN KINASE KINASE KINASE 19-RELATED"/>
    <property type="match status" value="1"/>
</dbReference>
<dbReference type="Gene3D" id="1.10.510.10">
    <property type="entry name" value="Transferase(Phosphotransferase) domain 1"/>
    <property type="match status" value="1"/>
</dbReference>
<dbReference type="AlphaFoldDB" id="A0AAV0YWC5"/>
<dbReference type="EMBL" id="OX451736">
    <property type="protein sequence ID" value="CAI8588879.1"/>
    <property type="molecule type" value="Genomic_DNA"/>
</dbReference>
<dbReference type="Pfam" id="PF00069">
    <property type="entry name" value="Pkinase"/>
    <property type="match status" value="1"/>
</dbReference>
<dbReference type="GO" id="GO:0005524">
    <property type="term" value="F:ATP binding"/>
    <property type="evidence" value="ECO:0007669"/>
    <property type="project" value="InterPro"/>
</dbReference>
<dbReference type="SUPFAM" id="SSF56112">
    <property type="entry name" value="Protein kinase-like (PK-like)"/>
    <property type="match status" value="1"/>
</dbReference>
<protein>
    <recommendedName>
        <fullName evidence="1">Protein kinase domain-containing protein</fullName>
    </recommendedName>
</protein>
<gene>
    <name evidence="2" type="ORF">VFH_I368560</name>
</gene>
<keyword evidence="3" id="KW-1185">Reference proteome</keyword>
<evidence type="ECO:0000313" key="2">
    <source>
        <dbReference type="EMBL" id="CAI8588879.1"/>
    </source>
</evidence>
<evidence type="ECO:0000259" key="1">
    <source>
        <dbReference type="PROSITE" id="PS50011"/>
    </source>
</evidence>
<sequence>MDWVRGRLLGSGSFTTVNLATHTKHSVNFPPITAVKSSENYTSHFLQKEKHILDSLGSSPHIIKCFGHDHTFENGEDCYNIFLEYAAGGTLSDQLNNHGGKFSETLVRRYTRSVVEGLKDVHENGFVHCDVKLENILVFDNGNVKISDFGLAKEKGLEHGDKKLECRGTPIFMAPESVNDSVYESPVDIWALGCTVVEMISGEPAWKMSSKSNMWSLMIRIGIGEELPLIPDELSEEGKDFLRKCFVRDPSKRWSAEMLLNHPFILDDETVLNLKELIHESPLPLMSPRTHFDFSQWTSSITTTLPTKRIQLSLVNQRPLYSLEGECY</sequence>
<reference evidence="2 3" key="1">
    <citation type="submission" date="2023-01" db="EMBL/GenBank/DDBJ databases">
        <authorList>
            <person name="Kreplak J."/>
        </authorList>
    </citation>
    <scope>NUCLEOTIDE SEQUENCE [LARGE SCALE GENOMIC DNA]</scope>
</reference>
<name>A0AAV0YWC5_VICFA</name>
<dbReference type="Proteomes" id="UP001157006">
    <property type="component" value="Chromosome 1L"/>
</dbReference>
<feature type="domain" description="Protein kinase" evidence="1">
    <location>
        <begin position="3"/>
        <end position="265"/>
    </location>
</feature>
<organism evidence="2 3">
    <name type="scientific">Vicia faba</name>
    <name type="common">Broad bean</name>
    <name type="synonym">Faba vulgaris</name>
    <dbReference type="NCBI Taxonomy" id="3906"/>
    <lineage>
        <taxon>Eukaryota</taxon>
        <taxon>Viridiplantae</taxon>
        <taxon>Streptophyta</taxon>
        <taxon>Embryophyta</taxon>
        <taxon>Tracheophyta</taxon>
        <taxon>Spermatophyta</taxon>
        <taxon>Magnoliopsida</taxon>
        <taxon>eudicotyledons</taxon>
        <taxon>Gunneridae</taxon>
        <taxon>Pentapetalae</taxon>
        <taxon>rosids</taxon>
        <taxon>fabids</taxon>
        <taxon>Fabales</taxon>
        <taxon>Fabaceae</taxon>
        <taxon>Papilionoideae</taxon>
        <taxon>50 kb inversion clade</taxon>
        <taxon>NPAAA clade</taxon>
        <taxon>Hologalegina</taxon>
        <taxon>IRL clade</taxon>
        <taxon>Fabeae</taxon>
        <taxon>Vicia</taxon>
    </lineage>
</organism>
<dbReference type="PANTHER" id="PTHR48011">
    <property type="entry name" value="CCR4-NOT TRANSCRIPTIONAL COMPLEX SUBUNIT CAF120-RELATED"/>
    <property type="match status" value="1"/>
</dbReference>
<dbReference type="InterPro" id="IPR008271">
    <property type="entry name" value="Ser/Thr_kinase_AS"/>
</dbReference>
<dbReference type="CDD" id="cd06606">
    <property type="entry name" value="STKc_MAPKKK"/>
    <property type="match status" value="1"/>
</dbReference>
<dbReference type="GO" id="GO:0007165">
    <property type="term" value="P:signal transduction"/>
    <property type="evidence" value="ECO:0007669"/>
    <property type="project" value="TreeGrafter"/>
</dbReference>
<accession>A0AAV0YWC5</accession>
<dbReference type="SMART" id="SM00220">
    <property type="entry name" value="S_TKc"/>
    <property type="match status" value="1"/>
</dbReference>
<dbReference type="InterPro" id="IPR052751">
    <property type="entry name" value="Plant_MAPKKK"/>
</dbReference>
<evidence type="ECO:0000313" key="3">
    <source>
        <dbReference type="Proteomes" id="UP001157006"/>
    </source>
</evidence>
<proteinExistence type="predicted"/>
<dbReference type="PROSITE" id="PS50011">
    <property type="entry name" value="PROTEIN_KINASE_DOM"/>
    <property type="match status" value="1"/>
</dbReference>